<name>A0AAV9Y0D0_9CRYT</name>
<evidence type="ECO:0000313" key="1">
    <source>
        <dbReference type="EMBL" id="KAK6590423.1"/>
    </source>
</evidence>
<sequence length="215" mass="24379">MLHSKLFVVSFFYLICLNSLYYVSSNQNSFWRTQISTLLSIDKREHGILRLVTSEESNKSESDEDEKLEIFNGSKLVELVVTNDDGVEVTLFVSKDIYKAMYGEVVVRKNPQTFGTEKEFDLLEKVESNDPLVISRESRIKTYVMKKHHFPGKQTNISVPIFPILGFESIRILNNSTDFGCYMGLNTSTSTNNTTDPNSNHTCNPCAPISVPKSD</sequence>
<keyword evidence="2" id="KW-1185">Reference proteome</keyword>
<dbReference type="EMBL" id="JAWDEY010000006">
    <property type="protein sequence ID" value="KAK6590423.1"/>
    <property type="molecule type" value="Genomic_DNA"/>
</dbReference>
<organism evidence="1 2">
    <name type="scientific">Cryptosporidium xiaoi</name>
    <dbReference type="NCBI Taxonomy" id="659607"/>
    <lineage>
        <taxon>Eukaryota</taxon>
        <taxon>Sar</taxon>
        <taxon>Alveolata</taxon>
        <taxon>Apicomplexa</taxon>
        <taxon>Conoidasida</taxon>
        <taxon>Coccidia</taxon>
        <taxon>Eucoccidiorida</taxon>
        <taxon>Eimeriorina</taxon>
        <taxon>Cryptosporidiidae</taxon>
        <taxon>Cryptosporidium</taxon>
    </lineage>
</organism>
<reference evidence="1 2" key="1">
    <citation type="submission" date="2023-10" db="EMBL/GenBank/DDBJ databases">
        <title>Comparative genomics analysis reveals potential genetic determinants of host preference in Cryptosporidium xiaoi.</title>
        <authorList>
            <person name="Xiao L."/>
            <person name="Li J."/>
        </authorList>
    </citation>
    <scope>NUCLEOTIDE SEQUENCE [LARGE SCALE GENOMIC DNA]</scope>
    <source>
        <strain evidence="1 2">52996</strain>
    </source>
</reference>
<protein>
    <recommendedName>
        <fullName evidence="3">Signal peptide-containing protein</fullName>
    </recommendedName>
</protein>
<evidence type="ECO:0000313" key="2">
    <source>
        <dbReference type="Proteomes" id="UP001311799"/>
    </source>
</evidence>
<proteinExistence type="predicted"/>
<dbReference type="Proteomes" id="UP001311799">
    <property type="component" value="Unassembled WGS sequence"/>
</dbReference>
<evidence type="ECO:0008006" key="3">
    <source>
        <dbReference type="Google" id="ProtNLM"/>
    </source>
</evidence>
<gene>
    <name evidence="1" type="ORF">RS030_152286</name>
</gene>
<comment type="caution">
    <text evidence="1">The sequence shown here is derived from an EMBL/GenBank/DDBJ whole genome shotgun (WGS) entry which is preliminary data.</text>
</comment>
<accession>A0AAV9Y0D0</accession>
<dbReference type="AlphaFoldDB" id="A0AAV9Y0D0"/>